<proteinExistence type="predicted"/>
<organism evidence="1 2">
    <name type="scientific">Jingyaoa shaoxingensis</name>
    <dbReference type="NCBI Taxonomy" id="2763671"/>
    <lineage>
        <taxon>Bacteria</taxon>
        <taxon>Bacillati</taxon>
        <taxon>Bacillota</taxon>
        <taxon>Clostridia</taxon>
        <taxon>Lachnospirales</taxon>
        <taxon>Lachnospiraceae</taxon>
        <taxon>Jingyaoa</taxon>
    </lineage>
</organism>
<evidence type="ECO:0000313" key="2">
    <source>
        <dbReference type="Proteomes" id="UP000657421"/>
    </source>
</evidence>
<name>A0ABR7NC85_9FIRM</name>
<comment type="caution">
    <text evidence="1">The sequence shown here is derived from an EMBL/GenBank/DDBJ whole genome shotgun (WGS) entry which is preliminary data.</text>
</comment>
<sequence>MKKLWITIALFVAIETFAFPQILFPDCTGEYKKNTYTWGKESVEYHFQSFIYEYLSKMYKNK</sequence>
<keyword evidence="2" id="KW-1185">Reference proteome</keyword>
<dbReference type="RefSeq" id="WP_249309481.1">
    <property type="nucleotide sequence ID" value="NZ_JACRSZ010000014.1"/>
</dbReference>
<accession>A0ABR7NC85</accession>
<evidence type="ECO:0000313" key="1">
    <source>
        <dbReference type="EMBL" id="MBC8574008.1"/>
    </source>
</evidence>
<protein>
    <submittedName>
        <fullName evidence="1">Uncharacterized protein</fullName>
    </submittedName>
</protein>
<gene>
    <name evidence="1" type="ORF">H8716_13090</name>
</gene>
<dbReference type="Proteomes" id="UP000657421">
    <property type="component" value="Unassembled WGS sequence"/>
</dbReference>
<reference evidence="1 2" key="1">
    <citation type="submission" date="2020-08" db="EMBL/GenBank/DDBJ databases">
        <title>Genome public.</title>
        <authorList>
            <person name="Liu C."/>
            <person name="Sun Q."/>
        </authorList>
    </citation>
    <scope>NUCLEOTIDE SEQUENCE [LARGE SCALE GENOMIC DNA]</scope>
    <source>
        <strain evidence="1 2">NSJ-46</strain>
    </source>
</reference>
<dbReference type="EMBL" id="JACRSZ010000014">
    <property type="protein sequence ID" value="MBC8574008.1"/>
    <property type="molecule type" value="Genomic_DNA"/>
</dbReference>